<feature type="transmembrane region" description="Helical" evidence="1">
    <location>
        <begin position="70"/>
        <end position="91"/>
    </location>
</feature>
<keyword evidence="1" id="KW-0812">Transmembrane</keyword>
<feature type="transmembrane region" description="Helical" evidence="1">
    <location>
        <begin position="146"/>
        <end position="165"/>
    </location>
</feature>
<dbReference type="STRING" id="1075417.SAMN05421823_11381"/>
<evidence type="ECO:0000256" key="1">
    <source>
        <dbReference type="SAM" id="Phobius"/>
    </source>
</evidence>
<protein>
    <submittedName>
        <fullName evidence="2">Uncharacterized protein</fullName>
    </submittedName>
</protein>
<sequence length="489" mass="56456">MALIRGFLQQRGDFDPLPPDRRWVGVGLGALTALTFYAWVVVLREGCMLVFSMHEPFALSPEARTFYNRFIAFVAYILGQNICLQIWYARRKPQQGLRTRRHRLSIGNDQRFVLWPFLDVASRLGFILPILFNIVSFFLLDFYPDYRYLFVMLVLVIFGQSWLTLRRLHKGRLWRPMLGSLGGMLLFGFLVARWDLSAPPTPIVQFYQHYQLDLPSSIATPEPLLGSVGNHFDLLVARAKNDPQLSPTLLYKYQPLDRTELIQLIYGGAGNSYFDEHALPVRVNLIVDRSVSLQFVRNLAIRLRREGVDQVFYATVPFSSLLPPEAYRARRFFPLVTESYICDEALQQISKASFADPAGVPLSPNCFQKLFGPSLQVRVDSAERVFLNQQPTTVDQLPQQLRQRLADPSHPQSLQLLVDEHISMACYAQVQGALFYPIQHKREQAAHIRYGKKLAQLDDYELEMIVRDFPWNLPELSRLEKQYLDHHQP</sequence>
<keyword evidence="1" id="KW-0472">Membrane</keyword>
<evidence type="ECO:0000313" key="3">
    <source>
        <dbReference type="Proteomes" id="UP000198510"/>
    </source>
</evidence>
<name>A0A1G9T477_9BACT</name>
<keyword evidence="3" id="KW-1185">Reference proteome</keyword>
<organism evidence="2 3">
    <name type="scientific">Catalinimonas alkaloidigena</name>
    <dbReference type="NCBI Taxonomy" id="1075417"/>
    <lineage>
        <taxon>Bacteria</taxon>
        <taxon>Pseudomonadati</taxon>
        <taxon>Bacteroidota</taxon>
        <taxon>Cytophagia</taxon>
        <taxon>Cytophagales</taxon>
        <taxon>Catalimonadaceae</taxon>
        <taxon>Catalinimonas</taxon>
    </lineage>
</organism>
<proteinExistence type="predicted"/>
<reference evidence="2 3" key="1">
    <citation type="submission" date="2016-10" db="EMBL/GenBank/DDBJ databases">
        <authorList>
            <person name="de Groot N.N."/>
        </authorList>
    </citation>
    <scope>NUCLEOTIDE SEQUENCE [LARGE SCALE GENOMIC DNA]</scope>
    <source>
        <strain evidence="2 3">DSM 25186</strain>
    </source>
</reference>
<feature type="transmembrane region" description="Helical" evidence="1">
    <location>
        <begin position="21"/>
        <end position="42"/>
    </location>
</feature>
<evidence type="ECO:0000313" key="2">
    <source>
        <dbReference type="EMBL" id="SDM42450.1"/>
    </source>
</evidence>
<keyword evidence="1" id="KW-1133">Transmembrane helix</keyword>
<dbReference type="EMBL" id="FNFO01000013">
    <property type="protein sequence ID" value="SDM42450.1"/>
    <property type="molecule type" value="Genomic_DNA"/>
</dbReference>
<feature type="transmembrane region" description="Helical" evidence="1">
    <location>
        <begin position="177"/>
        <end position="194"/>
    </location>
</feature>
<accession>A0A1G9T477</accession>
<dbReference type="AlphaFoldDB" id="A0A1G9T477"/>
<feature type="transmembrane region" description="Helical" evidence="1">
    <location>
        <begin position="112"/>
        <end position="140"/>
    </location>
</feature>
<gene>
    <name evidence="2" type="ORF">SAMN05421823_11381</name>
</gene>
<dbReference type="Proteomes" id="UP000198510">
    <property type="component" value="Unassembled WGS sequence"/>
</dbReference>